<dbReference type="GO" id="GO:0031201">
    <property type="term" value="C:SNARE complex"/>
    <property type="evidence" value="ECO:0007669"/>
    <property type="project" value="TreeGrafter"/>
</dbReference>
<comment type="similarity">
    <text evidence="1">Belongs to the SNAP-25 family.</text>
</comment>
<dbReference type="SMART" id="SM00397">
    <property type="entry name" value="t_SNARE"/>
    <property type="match status" value="1"/>
</dbReference>
<dbReference type="Gene3D" id="1.20.5.110">
    <property type="match status" value="2"/>
</dbReference>
<dbReference type="GO" id="GO:0005484">
    <property type="term" value="F:SNAP receptor activity"/>
    <property type="evidence" value="ECO:0007669"/>
    <property type="project" value="TreeGrafter"/>
</dbReference>
<dbReference type="PROSITE" id="PS50192">
    <property type="entry name" value="T_SNARE"/>
    <property type="match status" value="1"/>
</dbReference>
<name>A0A317SQX4_9PEZI</name>
<dbReference type="CDD" id="cd15857">
    <property type="entry name" value="SNARE_SEC9C"/>
    <property type="match status" value="1"/>
</dbReference>
<accession>A0A317SQX4</accession>
<dbReference type="GO" id="GO:0006887">
    <property type="term" value="P:exocytosis"/>
    <property type="evidence" value="ECO:0007669"/>
    <property type="project" value="TreeGrafter"/>
</dbReference>
<dbReference type="OrthoDB" id="18679at2759"/>
<dbReference type="PANTHER" id="PTHR19305">
    <property type="entry name" value="SYNAPTOSOMAL ASSOCIATED PROTEIN"/>
    <property type="match status" value="1"/>
</dbReference>
<dbReference type="InterPro" id="IPR000727">
    <property type="entry name" value="T_SNARE_dom"/>
</dbReference>
<evidence type="ECO:0000313" key="4">
    <source>
        <dbReference type="Proteomes" id="UP000246991"/>
    </source>
</evidence>
<sequence length="213" mass="23912">MEVKSKSKTALGNAIDAATKAEGSASATLASLQAQGERLTSTELNLGTASVQNDIAAEKTHELENYNRSMFVPKKMRFFRSRSRVQDEETTIISRNQAEREERDRTREFGYDSKNVVGRGVDTTRRVESKEKSSVAERPQYQFEPKADDDQIEDEIDAGLDELGAITGRLKGIAIASGKVVDRQNEQINRIIKKSDRVDDQIALNQNRLRKIH</sequence>
<dbReference type="STRING" id="42249.A0A317SQX4"/>
<evidence type="ECO:0000259" key="2">
    <source>
        <dbReference type="PROSITE" id="PS50192"/>
    </source>
</evidence>
<reference evidence="3 4" key="1">
    <citation type="submission" date="2018-03" db="EMBL/GenBank/DDBJ databases">
        <title>Genomes of Pezizomycetes fungi and the evolution of truffles.</title>
        <authorList>
            <person name="Murat C."/>
            <person name="Payen T."/>
            <person name="Noel B."/>
            <person name="Kuo A."/>
            <person name="Martin F.M."/>
        </authorList>
    </citation>
    <scope>NUCLEOTIDE SEQUENCE [LARGE SCALE GENOMIC DNA]</scope>
    <source>
        <strain evidence="3">091103-1</strain>
    </source>
</reference>
<keyword evidence="4" id="KW-1185">Reference proteome</keyword>
<dbReference type="Proteomes" id="UP000246991">
    <property type="component" value="Unassembled WGS sequence"/>
</dbReference>
<feature type="domain" description="T-SNARE coiled-coil homology" evidence="2">
    <location>
        <begin position="150"/>
        <end position="212"/>
    </location>
</feature>
<dbReference type="EMBL" id="PYWC01000030">
    <property type="protein sequence ID" value="PWW76788.1"/>
    <property type="molecule type" value="Genomic_DNA"/>
</dbReference>
<dbReference type="GO" id="GO:0019905">
    <property type="term" value="F:syntaxin binding"/>
    <property type="evidence" value="ECO:0007669"/>
    <property type="project" value="TreeGrafter"/>
</dbReference>
<evidence type="ECO:0000313" key="3">
    <source>
        <dbReference type="EMBL" id="PWW76788.1"/>
    </source>
</evidence>
<dbReference type="AlphaFoldDB" id="A0A317SQX4"/>
<dbReference type="SUPFAM" id="SSF58038">
    <property type="entry name" value="SNARE fusion complex"/>
    <property type="match status" value="2"/>
</dbReference>
<dbReference type="GO" id="GO:0005886">
    <property type="term" value="C:plasma membrane"/>
    <property type="evidence" value="ECO:0007669"/>
    <property type="project" value="TreeGrafter"/>
</dbReference>
<proteinExistence type="inferred from homology"/>
<organism evidence="3 4">
    <name type="scientific">Tuber magnatum</name>
    <name type="common">white Piedmont truffle</name>
    <dbReference type="NCBI Taxonomy" id="42249"/>
    <lineage>
        <taxon>Eukaryota</taxon>
        <taxon>Fungi</taxon>
        <taxon>Dikarya</taxon>
        <taxon>Ascomycota</taxon>
        <taxon>Pezizomycotina</taxon>
        <taxon>Pezizomycetes</taxon>
        <taxon>Pezizales</taxon>
        <taxon>Tuberaceae</taxon>
        <taxon>Tuber</taxon>
    </lineage>
</organism>
<dbReference type="PANTHER" id="PTHR19305:SF9">
    <property type="entry name" value="SYNAPTOSOMAL-ASSOCIATED PROTEIN 29"/>
    <property type="match status" value="1"/>
</dbReference>
<gene>
    <name evidence="3" type="ORF">C7212DRAFT_295315</name>
</gene>
<protein>
    <recommendedName>
        <fullName evidence="2">t-SNARE coiled-coil homology domain-containing protein</fullName>
    </recommendedName>
</protein>
<comment type="caution">
    <text evidence="3">The sequence shown here is derived from an EMBL/GenBank/DDBJ whole genome shotgun (WGS) entry which is preliminary data.</text>
</comment>
<dbReference type="GO" id="GO:0006906">
    <property type="term" value="P:vesicle fusion"/>
    <property type="evidence" value="ECO:0007669"/>
    <property type="project" value="TreeGrafter"/>
</dbReference>
<evidence type="ECO:0000256" key="1">
    <source>
        <dbReference type="ARBA" id="ARBA00009480"/>
    </source>
</evidence>